<reference evidence="12" key="1">
    <citation type="submission" date="2017-06" db="EMBL/GenBank/DDBJ databases">
        <authorList>
            <person name="Varghese N."/>
            <person name="Submissions S."/>
        </authorList>
    </citation>
    <scope>NUCLEOTIDE SEQUENCE [LARGE SCALE GENOMIC DNA]</scope>
    <source>
        <strain evidence="12">DSM 44485</strain>
    </source>
</reference>
<dbReference type="InterPro" id="IPR036890">
    <property type="entry name" value="HATPase_C_sf"/>
</dbReference>
<dbReference type="GO" id="GO:0046983">
    <property type="term" value="F:protein dimerization activity"/>
    <property type="evidence" value="ECO:0007669"/>
    <property type="project" value="InterPro"/>
</dbReference>
<keyword evidence="9" id="KW-0812">Transmembrane</keyword>
<feature type="transmembrane region" description="Helical" evidence="9">
    <location>
        <begin position="43"/>
        <end position="62"/>
    </location>
</feature>
<feature type="domain" description="Histidine kinase/HSP90-like ATPase" evidence="10">
    <location>
        <begin position="280"/>
        <end position="372"/>
    </location>
</feature>
<keyword evidence="7" id="KW-0067">ATP-binding</keyword>
<dbReference type="InterPro" id="IPR003594">
    <property type="entry name" value="HATPase_dom"/>
</dbReference>
<dbReference type="OrthoDB" id="227596at2"/>
<evidence type="ECO:0000256" key="9">
    <source>
        <dbReference type="SAM" id="Phobius"/>
    </source>
</evidence>
<proteinExistence type="predicted"/>
<dbReference type="Pfam" id="PF02518">
    <property type="entry name" value="HATPase_c"/>
    <property type="match status" value="1"/>
</dbReference>
<evidence type="ECO:0000256" key="5">
    <source>
        <dbReference type="ARBA" id="ARBA00022741"/>
    </source>
</evidence>
<evidence type="ECO:0000313" key="11">
    <source>
        <dbReference type="EMBL" id="SNR84519.1"/>
    </source>
</evidence>
<evidence type="ECO:0000256" key="2">
    <source>
        <dbReference type="ARBA" id="ARBA00012438"/>
    </source>
</evidence>
<organism evidence="11 12">
    <name type="scientific">Actinomadura mexicana</name>
    <dbReference type="NCBI Taxonomy" id="134959"/>
    <lineage>
        <taxon>Bacteria</taxon>
        <taxon>Bacillati</taxon>
        <taxon>Actinomycetota</taxon>
        <taxon>Actinomycetes</taxon>
        <taxon>Streptosporangiales</taxon>
        <taxon>Thermomonosporaceae</taxon>
        <taxon>Actinomadura</taxon>
    </lineage>
</organism>
<accession>A0A238ZN00</accession>
<comment type="catalytic activity">
    <reaction evidence="1">
        <text>ATP + protein L-histidine = ADP + protein N-phospho-L-histidine.</text>
        <dbReference type="EC" id="2.7.13.3"/>
    </reaction>
</comment>
<evidence type="ECO:0000313" key="12">
    <source>
        <dbReference type="Proteomes" id="UP000198420"/>
    </source>
</evidence>
<keyword evidence="5" id="KW-0547">Nucleotide-binding</keyword>
<dbReference type="CDD" id="cd16917">
    <property type="entry name" value="HATPase_UhpB-NarQ-NarX-like"/>
    <property type="match status" value="1"/>
</dbReference>
<keyword evidence="3" id="KW-0597">Phosphoprotein</keyword>
<dbReference type="GO" id="GO:0000155">
    <property type="term" value="F:phosphorelay sensor kinase activity"/>
    <property type="evidence" value="ECO:0007669"/>
    <property type="project" value="InterPro"/>
</dbReference>
<dbReference type="InterPro" id="IPR011712">
    <property type="entry name" value="Sig_transdc_His_kin_sub3_dim/P"/>
</dbReference>
<feature type="transmembrane region" description="Helical" evidence="9">
    <location>
        <begin position="91"/>
        <end position="121"/>
    </location>
</feature>
<keyword evidence="6 11" id="KW-0418">Kinase</keyword>
<keyword evidence="9" id="KW-0472">Membrane</keyword>
<sequence>MGGRLIPLPPPGRARDAALAGGVLAVVAVSSLKSLVGPREEPWAETAFDWALILLACGALYFARRRPVAVAVLVLATTGAYYVASLHDGGLMIAVIAALYAVAAGGRLQAAVVLAALTVIATGTGTLLGNRDVNGVALFMLTGWLVAVVALGWVRRSRLAYLREAERRAAGEERLRIARELHDVVGHHLSLINVQAGTSLHRFHRDPAQGEAALAAIKASSREALRDLRATLGVLRQADEEAPTAPPPTLDGIGGLIGTARAAGLTVHGRVTGAADPPTEVGLAAYRIVQESLTNVSRHAAAAKVTVSVERGPGALLVEVADDGRGAARPPAGSGSGVDGMRERARALGGELTAGPRPGGGFLVRARLPYRNEEAQR</sequence>
<dbReference type="AlphaFoldDB" id="A0A238ZN00"/>
<evidence type="ECO:0000256" key="6">
    <source>
        <dbReference type="ARBA" id="ARBA00022777"/>
    </source>
</evidence>
<dbReference type="EMBL" id="FZNP01000007">
    <property type="protein sequence ID" value="SNR84519.1"/>
    <property type="molecule type" value="Genomic_DNA"/>
</dbReference>
<gene>
    <name evidence="11" type="ORF">SAMN06265355_107359</name>
</gene>
<dbReference type="InterPro" id="IPR050482">
    <property type="entry name" value="Sensor_HK_TwoCompSys"/>
</dbReference>
<dbReference type="GO" id="GO:0016020">
    <property type="term" value="C:membrane"/>
    <property type="evidence" value="ECO:0007669"/>
    <property type="project" value="InterPro"/>
</dbReference>
<dbReference type="Gene3D" id="3.30.565.10">
    <property type="entry name" value="Histidine kinase-like ATPase, C-terminal domain"/>
    <property type="match status" value="1"/>
</dbReference>
<dbReference type="PANTHER" id="PTHR24421">
    <property type="entry name" value="NITRATE/NITRITE SENSOR PROTEIN NARX-RELATED"/>
    <property type="match status" value="1"/>
</dbReference>
<keyword evidence="8" id="KW-0902">Two-component regulatory system</keyword>
<dbReference type="Gene3D" id="1.20.5.1930">
    <property type="match status" value="1"/>
</dbReference>
<keyword evidence="4" id="KW-0808">Transferase</keyword>
<protein>
    <recommendedName>
        <fullName evidence="2">histidine kinase</fullName>
        <ecNumber evidence="2">2.7.13.3</ecNumber>
    </recommendedName>
</protein>
<evidence type="ECO:0000256" key="7">
    <source>
        <dbReference type="ARBA" id="ARBA00022840"/>
    </source>
</evidence>
<dbReference type="EC" id="2.7.13.3" evidence="2"/>
<name>A0A238ZN00_9ACTN</name>
<evidence type="ECO:0000256" key="3">
    <source>
        <dbReference type="ARBA" id="ARBA00022553"/>
    </source>
</evidence>
<evidence type="ECO:0000259" key="10">
    <source>
        <dbReference type="SMART" id="SM00387"/>
    </source>
</evidence>
<evidence type="ECO:0000256" key="8">
    <source>
        <dbReference type="ARBA" id="ARBA00023012"/>
    </source>
</evidence>
<dbReference type="RefSeq" id="WP_089313356.1">
    <property type="nucleotide sequence ID" value="NZ_FZNP01000007.1"/>
</dbReference>
<keyword evidence="12" id="KW-1185">Reference proteome</keyword>
<evidence type="ECO:0000256" key="1">
    <source>
        <dbReference type="ARBA" id="ARBA00000085"/>
    </source>
</evidence>
<dbReference type="PANTHER" id="PTHR24421:SF10">
    <property type="entry name" value="NITRATE_NITRITE SENSOR PROTEIN NARQ"/>
    <property type="match status" value="1"/>
</dbReference>
<evidence type="ECO:0000256" key="4">
    <source>
        <dbReference type="ARBA" id="ARBA00022679"/>
    </source>
</evidence>
<dbReference type="SUPFAM" id="SSF55874">
    <property type="entry name" value="ATPase domain of HSP90 chaperone/DNA topoisomerase II/histidine kinase"/>
    <property type="match status" value="1"/>
</dbReference>
<keyword evidence="9" id="KW-1133">Transmembrane helix</keyword>
<dbReference type="SMART" id="SM00387">
    <property type="entry name" value="HATPase_c"/>
    <property type="match status" value="1"/>
</dbReference>
<dbReference type="Pfam" id="PF07730">
    <property type="entry name" value="HisKA_3"/>
    <property type="match status" value="1"/>
</dbReference>
<dbReference type="Proteomes" id="UP000198420">
    <property type="component" value="Unassembled WGS sequence"/>
</dbReference>
<dbReference type="GO" id="GO:0005524">
    <property type="term" value="F:ATP binding"/>
    <property type="evidence" value="ECO:0007669"/>
    <property type="project" value="UniProtKB-KW"/>
</dbReference>
<feature type="transmembrane region" description="Helical" evidence="9">
    <location>
        <begin position="133"/>
        <end position="154"/>
    </location>
</feature>
<feature type="transmembrane region" description="Helical" evidence="9">
    <location>
        <begin position="68"/>
        <end position="84"/>
    </location>
</feature>